<feature type="transmembrane region" description="Helical" evidence="1">
    <location>
        <begin position="125"/>
        <end position="151"/>
    </location>
</feature>
<dbReference type="Proteomes" id="UP000815677">
    <property type="component" value="Unassembled WGS sequence"/>
</dbReference>
<keyword evidence="1" id="KW-0472">Membrane</keyword>
<keyword evidence="1" id="KW-1133">Transmembrane helix</keyword>
<keyword evidence="3" id="KW-1185">Reference proteome</keyword>
<accession>A0ABQ0LQQ2</accession>
<evidence type="ECO:0000256" key="1">
    <source>
        <dbReference type="SAM" id="Phobius"/>
    </source>
</evidence>
<name>A0ABQ0LQQ2_MYCCL</name>
<protein>
    <submittedName>
        <fullName evidence="2">Uncharacterized protein</fullName>
    </submittedName>
</protein>
<gene>
    <name evidence="2" type="ORF">MCHLO_10396</name>
</gene>
<evidence type="ECO:0000313" key="2">
    <source>
        <dbReference type="EMBL" id="GAT53448.1"/>
    </source>
</evidence>
<reference evidence="2" key="1">
    <citation type="submission" date="2014-09" db="EMBL/GenBank/DDBJ databases">
        <title>Genome sequence of the luminous mushroom Mycena chlorophos for searching fungal bioluminescence genes.</title>
        <authorList>
            <person name="Tanaka Y."/>
            <person name="Kasuga D."/>
            <person name="Oba Y."/>
            <person name="Hase S."/>
            <person name="Sato K."/>
            <person name="Oba Y."/>
            <person name="Sakakibara Y."/>
        </authorList>
    </citation>
    <scope>NUCLEOTIDE SEQUENCE</scope>
</reference>
<sequence>MATAGGWRRCRPGDVGRARLHLRRERIVDYQSAYVDLEKPSGGQEEVELRRGLRRVRCGTFSPPGSLLCLVYVLMQARAQVSSLDDAEKGYPERKPVKEEAKQLKERTWSSKVRSFLLFLSHLRWLVHAATSAIVGLGALVHVSAFSLAWLV</sequence>
<keyword evidence="1" id="KW-0812">Transmembrane</keyword>
<proteinExistence type="predicted"/>
<evidence type="ECO:0000313" key="3">
    <source>
        <dbReference type="Proteomes" id="UP000815677"/>
    </source>
</evidence>
<organism evidence="2 3">
    <name type="scientific">Mycena chlorophos</name>
    <name type="common">Agaric fungus</name>
    <name type="synonym">Agaricus chlorophos</name>
    <dbReference type="NCBI Taxonomy" id="658473"/>
    <lineage>
        <taxon>Eukaryota</taxon>
        <taxon>Fungi</taxon>
        <taxon>Dikarya</taxon>
        <taxon>Basidiomycota</taxon>
        <taxon>Agaricomycotina</taxon>
        <taxon>Agaricomycetes</taxon>
        <taxon>Agaricomycetidae</taxon>
        <taxon>Agaricales</taxon>
        <taxon>Marasmiineae</taxon>
        <taxon>Mycenaceae</taxon>
        <taxon>Mycena</taxon>
    </lineage>
</organism>
<dbReference type="EMBL" id="DF848327">
    <property type="protein sequence ID" value="GAT53448.1"/>
    <property type="molecule type" value="Genomic_DNA"/>
</dbReference>